<evidence type="ECO:0000259" key="1">
    <source>
        <dbReference type="Pfam" id="PF13439"/>
    </source>
</evidence>
<dbReference type="Pfam" id="PF13439">
    <property type="entry name" value="Glyco_transf_4"/>
    <property type="match status" value="1"/>
</dbReference>
<dbReference type="SUPFAM" id="SSF53756">
    <property type="entry name" value="UDP-Glycosyltransferase/glycogen phosphorylase"/>
    <property type="match status" value="1"/>
</dbReference>
<dbReference type="Gene3D" id="3.40.50.2000">
    <property type="entry name" value="Glycogen Phosphorylase B"/>
    <property type="match status" value="1"/>
</dbReference>
<accession>X1CZI3</accession>
<dbReference type="AlphaFoldDB" id="X1CZI3"/>
<evidence type="ECO:0000313" key="2">
    <source>
        <dbReference type="EMBL" id="GAG89631.1"/>
    </source>
</evidence>
<reference evidence="2" key="1">
    <citation type="journal article" date="2014" name="Front. Microbiol.">
        <title>High frequency of phylogenetically diverse reductive dehalogenase-homologous genes in deep subseafloor sedimentary metagenomes.</title>
        <authorList>
            <person name="Kawai M."/>
            <person name="Futagami T."/>
            <person name="Toyoda A."/>
            <person name="Takaki Y."/>
            <person name="Nishi S."/>
            <person name="Hori S."/>
            <person name="Arai W."/>
            <person name="Tsubouchi T."/>
            <person name="Morono Y."/>
            <person name="Uchiyama I."/>
            <person name="Ito T."/>
            <person name="Fujiyama A."/>
            <person name="Inagaki F."/>
            <person name="Takami H."/>
        </authorList>
    </citation>
    <scope>NUCLEOTIDE SEQUENCE</scope>
    <source>
        <strain evidence="2">Expedition CK06-06</strain>
    </source>
</reference>
<comment type="caution">
    <text evidence="2">The sequence shown here is derived from an EMBL/GenBank/DDBJ whole genome shotgun (WGS) entry which is preliminary data.</text>
</comment>
<name>X1CZI3_9ZZZZ</name>
<protein>
    <recommendedName>
        <fullName evidence="1">Glycosyltransferase subfamily 4-like N-terminal domain-containing protein</fullName>
    </recommendedName>
</protein>
<feature type="non-terminal residue" evidence="2">
    <location>
        <position position="153"/>
    </location>
</feature>
<organism evidence="2">
    <name type="scientific">marine sediment metagenome</name>
    <dbReference type="NCBI Taxonomy" id="412755"/>
    <lineage>
        <taxon>unclassified sequences</taxon>
        <taxon>metagenomes</taxon>
        <taxon>ecological metagenomes</taxon>
    </lineage>
</organism>
<proteinExistence type="predicted"/>
<feature type="domain" description="Glycosyltransferase subfamily 4-like N-terminal" evidence="1">
    <location>
        <begin position="84"/>
        <end position="146"/>
    </location>
</feature>
<sequence>MADHKILFLTPRYNTFVKGPVDATAKYFESITVLVKHNYLSEISSYLPSFGYIRNIKKYTRNNLLDLKGKPENVDVRLVSLLYFVPDGKNKNLGNKIAKKAEKLIKEKDIKFDLVHAHFTYPYGYAGIKLGEKFDIPVVISAHGYDVYDLPYF</sequence>
<dbReference type="InterPro" id="IPR028098">
    <property type="entry name" value="Glyco_trans_4-like_N"/>
</dbReference>
<gene>
    <name evidence="2" type="ORF">S01H4_22965</name>
</gene>
<dbReference type="EMBL" id="BART01010597">
    <property type="protein sequence ID" value="GAG89631.1"/>
    <property type="molecule type" value="Genomic_DNA"/>
</dbReference>